<evidence type="ECO:0000313" key="3">
    <source>
        <dbReference type="Proteomes" id="UP001189429"/>
    </source>
</evidence>
<evidence type="ECO:0000313" key="2">
    <source>
        <dbReference type="EMBL" id="CAK0907399.1"/>
    </source>
</evidence>
<feature type="region of interest" description="Disordered" evidence="1">
    <location>
        <begin position="1"/>
        <end position="31"/>
    </location>
</feature>
<accession>A0ABN9Y4E4</accession>
<dbReference type="Proteomes" id="UP001189429">
    <property type="component" value="Unassembled WGS sequence"/>
</dbReference>
<reference evidence="2" key="1">
    <citation type="submission" date="2023-10" db="EMBL/GenBank/DDBJ databases">
        <authorList>
            <person name="Chen Y."/>
            <person name="Shah S."/>
            <person name="Dougan E. K."/>
            <person name="Thang M."/>
            <person name="Chan C."/>
        </authorList>
    </citation>
    <scope>NUCLEOTIDE SEQUENCE [LARGE SCALE GENOMIC DNA]</scope>
</reference>
<comment type="caution">
    <text evidence="2">The sequence shown here is derived from an EMBL/GenBank/DDBJ whole genome shotgun (WGS) entry which is preliminary data.</text>
</comment>
<gene>
    <name evidence="2" type="ORF">PCOR1329_LOCUS82422</name>
</gene>
<keyword evidence="3" id="KW-1185">Reference proteome</keyword>
<organism evidence="2 3">
    <name type="scientific">Prorocentrum cordatum</name>
    <dbReference type="NCBI Taxonomy" id="2364126"/>
    <lineage>
        <taxon>Eukaryota</taxon>
        <taxon>Sar</taxon>
        <taxon>Alveolata</taxon>
        <taxon>Dinophyceae</taxon>
        <taxon>Prorocentrales</taxon>
        <taxon>Prorocentraceae</taxon>
        <taxon>Prorocentrum</taxon>
    </lineage>
</organism>
<name>A0ABN9Y4E4_9DINO</name>
<dbReference type="EMBL" id="CAUYUJ010021849">
    <property type="protein sequence ID" value="CAK0907399.1"/>
    <property type="molecule type" value="Genomic_DNA"/>
</dbReference>
<feature type="region of interest" description="Disordered" evidence="1">
    <location>
        <begin position="302"/>
        <end position="335"/>
    </location>
</feature>
<sequence>MFGPGAAQPRPPHEVLEESATDAEAAGASGGPWAAPRRAGVACAAAALAAAAAGALAGRPLAAEPLLGTAPAAEATSLLSTGGAEGVAGLVRSEGVGCGNWHTASLEMVQTGDAATCAQNCRDTAGCVAVNYQATQCPEKPEEQDGQGTCYMLSEACTEGPNECWDAYTLPESERKGMAMGSRVSRSTGCSNLDQITKGGETMEWSVYTCAYKCEEDAACVGMLYEAEPCGNRDEGRRCVLLYGECSEDDGESYACWDISYKSSSGAGAPVGAAELPPSRETLWTPAAPAGATAAAAAGFPSAEQPAVASPPNPASGATTDVLEPTPASGAPFTSAATHAGATAGTAIAPSAAEFALAPLSDSALGAPAESSPVSGGSRADAKVVQGLFKTTQDVLAGQREIVVDLPNCFLIGDTIQLFDWKDSVHQNHRIVSKDPILITPAVEHTFFAGTSVLRINHPFAASTCGEWPHAAPDATPQPQLTSFR</sequence>
<evidence type="ECO:0000256" key="1">
    <source>
        <dbReference type="SAM" id="MobiDB-lite"/>
    </source>
</evidence>
<protein>
    <recommendedName>
        <fullName evidence="4">Altered inheritance of mitochondria protein 24, mitochondrial</fullName>
    </recommendedName>
</protein>
<evidence type="ECO:0008006" key="4">
    <source>
        <dbReference type="Google" id="ProtNLM"/>
    </source>
</evidence>
<proteinExistence type="predicted"/>